<evidence type="ECO:0000313" key="2">
    <source>
        <dbReference type="EMBL" id="SDI15724.1"/>
    </source>
</evidence>
<dbReference type="RefSeq" id="WP_091275615.1">
    <property type="nucleotide sequence ID" value="NZ_FNDK01000023.1"/>
</dbReference>
<keyword evidence="3" id="KW-1185">Reference proteome</keyword>
<dbReference type="Proteomes" id="UP000199163">
    <property type="component" value="Unassembled WGS sequence"/>
</dbReference>
<sequence length="455" mass="53352">MHIRLNEQEVTPKLIEALVDKDRVSQLPKDEKNRDYYEGDHDIKNRTFDDKTKPNNKIVTNFCKYITDIYTGYFIGEPISYSSENEEYMERLQEIFDDNDEQNVNARLAKYASIYNRAAEIVYAENEEGMNERGERTNQLNIKFDVLNPEEQRVIFVYDTSIDANLFMAIRWFDHEDVLTRQRETHAYVYTDTQIFHFINRQNGYELQDERPHYFGEVPINPYYNKGEDSKGDFEDIITLNDAYNLLQSDDINESNYSNDAYLVLIGMTADDEDVREMKERRVIELSEGEGADVRWLTKDINDAWKENLKTRLQRDIHKVSAAPDLSDENFGGNSTGVAIEYKLKAFEDNRAAKERSFKKSLYRRIRLISNVLNVQGNNFDPADIQIKFSKNLPQDDAAMVNQATQLLGTRLVSRKTLRSFIPWVEDPAKEEERLESEEDEYTIQDAIEEEENEQ</sequence>
<feature type="region of interest" description="Disordered" evidence="1">
    <location>
        <begin position="29"/>
        <end position="50"/>
    </location>
</feature>
<dbReference type="InterPro" id="IPR006428">
    <property type="entry name" value="Portal_SPP1-type"/>
</dbReference>
<dbReference type="OrthoDB" id="3189403at2"/>
<dbReference type="InterPro" id="IPR021145">
    <property type="entry name" value="Portal_protein_SPP1_Gp6-like"/>
</dbReference>
<organism evidence="2 3">
    <name type="scientific">Alteribacillus persepolensis</name>
    <dbReference type="NCBI Taxonomy" id="568899"/>
    <lineage>
        <taxon>Bacteria</taxon>
        <taxon>Bacillati</taxon>
        <taxon>Bacillota</taxon>
        <taxon>Bacilli</taxon>
        <taxon>Bacillales</taxon>
        <taxon>Bacillaceae</taxon>
        <taxon>Alteribacillus</taxon>
    </lineage>
</organism>
<dbReference type="NCBIfam" id="TIGR01538">
    <property type="entry name" value="portal_SPP1"/>
    <property type="match status" value="1"/>
</dbReference>
<proteinExistence type="predicted"/>
<protein>
    <submittedName>
        <fullName evidence="2">Phage portal protein, SPP1 family</fullName>
    </submittedName>
</protein>
<accession>A0A1G8IA13</accession>
<dbReference type="EMBL" id="FNDK01000023">
    <property type="protein sequence ID" value="SDI15724.1"/>
    <property type="molecule type" value="Genomic_DNA"/>
</dbReference>
<name>A0A1G8IA13_9BACI</name>
<dbReference type="AlphaFoldDB" id="A0A1G8IA13"/>
<gene>
    <name evidence="2" type="ORF">SAMN05192534_12358</name>
</gene>
<evidence type="ECO:0000256" key="1">
    <source>
        <dbReference type="SAM" id="MobiDB-lite"/>
    </source>
</evidence>
<evidence type="ECO:0000313" key="3">
    <source>
        <dbReference type="Proteomes" id="UP000199163"/>
    </source>
</evidence>
<reference evidence="2 3" key="1">
    <citation type="submission" date="2016-10" db="EMBL/GenBank/DDBJ databases">
        <authorList>
            <person name="de Groot N.N."/>
        </authorList>
    </citation>
    <scope>NUCLEOTIDE SEQUENCE [LARGE SCALE GENOMIC DNA]</scope>
    <source>
        <strain evidence="2 3">DSM 21632</strain>
    </source>
</reference>
<dbReference type="Pfam" id="PF05133">
    <property type="entry name" value="SPP1_portal"/>
    <property type="match status" value="1"/>
</dbReference>
<dbReference type="STRING" id="568899.SAMN05192534_12358"/>